<proteinExistence type="predicted"/>
<feature type="chain" id="PRO_5043782223" evidence="1">
    <location>
        <begin position="35"/>
        <end position="98"/>
    </location>
</feature>
<keyword evidence="1" id="KW-0732">Signal</keyword>
<sequence>MRRLGLTKRQAAAVLVAGGLSVGALLGTAGAASAANSRFQVTGDGPTAQAAKNVAASNAHDACVKTNGSGAYTDYNQTTVVGNSDGSWWVATLTVACN</sequence>
<protein>
    <submittedName>
        <fullName evidence="2">Uncharacterized protein</fullName>
    </submittedName>
</protein>
<dbReference type="EMBL" id="CP108222">
    <property type="protein sequence ID" value="WTT21930.1"/>
    <property type="molecule type" value="Genomic_DNA"/>
</dbReference>
<organism evidence="2">
    <name type="scientific">Streptomyces sp. NBC_00093</name>
    <dbReference type="NCBI Taxonomy" id="2975649"/>
    <lineage>
        <taxon>Bacteria</taxon>
        <taxon>Bacillati</taxon>
        <taxon>Actinomycetota</taxon>
        <taxon>Actinomycetes</taxon>
        <taxon>Kitasatosporales</taxon>
        <taxon>Streptomycetaceae</taxon>
        <taxon>Streptomyces</taxon>
    </lineage>
</organism>
<reference evidence="2" key="1">
    <citation type="submission" date="2022-10" db="EMBL/GenBank/DDBJ databases">
        <title>The complete genomes of actinobacterial strains from the NBC collection.</title>
        <authorList>
            <person name="Joergensen T.S."/>
            <person name="Alvarez Arevalo M."/>
            <person name="Sterndorff E.B."/>
            <person name="Faurdal D."/>
            <person name="Vuksanovic O."/>
            <person name="Mourched A.-S."/>
            <person name="Charusanti P."/>
            <person name="Shaw S."/>
            <person name="Blin K."/>
            <person name="Weber T."/>
        </authorList>
    </citation>
    <scope>NUCLEOTIDE SEQUENCE</scope>
    <source>
        <strain evidence="2">NBC_00093</strain>
    </source>
</reference>
<accession>A0AAU2ADV2</accession>
<dbReference type="AlphaFoldDB" id="A0AAU2ADV2"/>
<evidence type="ECO:0000313" key="2">
    <source>
        <dbReference type="EMBL" id="WTT21930.1"/>
    </source>
</evidence>
<evidence type="ECO:0000256" key="1">
    <source>
        <dbReference type="SAM" id="SignalP"/>
    </source>
</evidence>
<feature type="signal peptide" evidence="1">
    <location>
        <begin position="1"/>
        <end position="34"/>
    </location>
</feature>
<gene>
    <name evidence="2" type="ORF">OHA22_43560</name>
</gene>
<name>A0AAU2ADV2_9ACTN</name>